<feature type="compositionally biased region" description="Low complexity" evidence="1">
    <location>
        <begin position="70"/>
        <end position="106"/>
    </location>
</feature>
<dbReference type="EMBL" id="JAFJYH010000584">
    <property type="protein sequence ID" value="KAG4410801.1"/>
    <property type="molecule type" value="Genomic_DNA"/>
</dbReference>
<sequence length="106" mass="11274">MSQQKYDPPAGGPPPPAYGSDAGSNFQSPAPAHIAPQGTGQQSDYYNASPAQNYSQHAFPPQGQYPNQDPYAQQGGPQQWGQQQGGYYQQGPQMGYAPQGQYGQPG</sequence>
<reference evidence="2" key="1">
    <citation type="submission" date="2021-02" db="EMBL/GenBank/DDBJ databases">
        <title>Genome sequence Cadophora malorum strain M34.</title>
        <authorList>
            <person name="Stefanovic E."/>
            <person name="Vu D."/>
            <person name="Scully C."/>
            <person name="Dijksterhuis J."/>
            <person name="Roader J."/>
            <person name="Houbraken J."/>
        </authorList>
    </citation>
    <scope>NUCLEOTIDE SEQUENCE</scope>
    <source>
        <strain evidence="2">M34</strain>
    </source>
</reference>
<name>A0A8H7VXW7_9HELO</name>
<feature type="region of interest" description="Disordered" evidence="1">
    <location>
        <begin position="1"/>
        <end position="106"/>
    </location>
</feature>
<keyword evidence="3" id="KW-1185">Reference proteome</keyword>
<evidence type="ECO:0000313" key="2">
    <source>
        <dbReference type="EMBL" id="KAG4410801.1"/>
    </source>
</evidence>
<evidence type="ECO:0000256" key="1">
    <source>
        <dbReference type="SAM" id="MobiDB-lite"/>
    </source>
</evidence>
<feature type="non-terminal residue" evidence="2">
    <location>
        <position position="106"/>
    </location>
</feature>
<organism evidence="2 3">
    <name type="scientific">Cadophora malorum</name>
    <dbReference type="NCBI Taxonomy" id="108018"/>
    <lineage>
        <taxon>Eukaryota</taxon>
        <taxon>Fungi</taxon>
        <taxon>Dikarya</taxon>
        <taxon>Ascomycota</taxon>
        <taxon>Pezizomycotina</taxon>
        <taxon>Leotiomycetes</taxon>
        <taxon>Helotiales</taxon>
        <taxon>Ploettnerulaceae</taxon>
        <taxon>Cadophora</taxon>
    </lineage>
</organism>
<dbReference type="OrthoDB" id="3563874at2759"/>
<evidence type="ECO:0000313" key="3">
    <source>
        <dbReference type="Proteomes" id="UP000664132"/>
    </source>
</evidence>
<dbReference type="AlphaFoldDB" id="A0A8H7VXW7"/>
<proteinExistence type="predicted"/>
<accession>A0A8H7VXW7</accession>
<dbReference type="Proteomes" id="UP000664132">
    <property type="component" value="Unassembled WGS sequence"/>
</dbReference>
<protein>
    <submittedName>
        <fullName evidence="2">Uncharacterized protein</fullName>
    </submittedName>
</protein>
<gene>
    <name evidence="2" type="ORF">IFR04_016068</name>
</gene>
<feature type="compositionally biased region" description="Polar residues" evidence="1">
    <location>
        <begin position="38"/>
        <end position="56"/>
    </location>
</feature>
<comment type="caution">
    <text evidence="2">The sequence shown here is derived from an EMBL/GenBank/DDBJ whole genome shotgun (WGS) entry which is preliminary data.</text>
</comment>